<evidence type="ECO:0000313" key="2">
    <source>
        <dbReference type="Proteomes" id="UP000237056"/>
    </source>
</evidence>
<dbReference type="NCBIfam" id="TIGR03514">
    <property type="entry name" value="GldB_lipo"/>
    <property type="match status" value="1"/>
</dbReference>
<reference evidence="1 2" key="1">
    <citation type="submission" date="2018-01" db="EMBL/GenBank/DDBJ databases">
        <title>Genomic Encyclopedia of Type Strains, Phase I: the one thousand microbial genomes (KMG-I) project.</title>
        <authorList>
            <person name="Goeker M."/>
        </authorList>
    </citation>
    <scope>NUCLEOTIDE SEQUENCE [LARGE SCALE GENOMIC DNA]</scope>
    <source>
        <strain evidence="1 2">DSM 17960</strain>
    </source>
</reference>
<dbReference type="Proteomes" id="UP000237056">
    <property type="component" value="Unassembled WGS sequence"/>
</dbReference>
<dbReference type="AlphaFoldDB" id="A0A2S4N6U7"/>
<protein>
    <submittedName>
        <fullName evidence="1">Protein involved in gliding motility GldB</fullName>
    </submittedName>
</protein>
<dbReference type="EMBL" id="PQNY01000010">
    <property type="protein sequence ID" value="POS01435.1"/>
    <property type="molecule type" value="Genomic_DNA"/>
</dbReference>
<dbReference type="RefSeq" id="WP_103726291.1">
    <property type="nucleotide sequence ID" value="NZ_PQNY01000010.1"/>
</dbReference>
<organism evidence="1 2">
    <name type="scientific">Flavobacterium croceum DSM 17960</name>
    <dbReference type="NCBI Taxonomy" id="1121886"/>
    <lineage>
        <taxon>Bacteria</taxon>
        <taxon>Pseudomonadati</taxon>
        <taxon>Bacteroidota</taxon>
        <taxon>Flavobacteriia</taxon>
        <taxon>Flavobacteriales</taxon>
        <taxon>Flavobacteriaceae</taxon>
        <taxon>Flavobacterium</taxon>
    </lineage>
</organism>
<comment type="caution">
    <text evidence="1">The sequence shown here is derived from an EMBL/GenBank/DDBJ whole genome shotgun (WGS) entry which is preliminary data.</text>
</comment>
<dbReference type="PROSITE" id="PS51257">
    <property type="entry name" value="PROKAR_LIPOPROTEIN"/>
    <property type="match status" value="1"/>
</dbReference>
<dbReference type="Pfam" id="PF25594">
    <property type="entry name" value="GldB_lipo"/>
    <property type="match status" value="1"/>
</dbReference>
<sequence>MKKIIVIASLGILLFSCNEKTKIEQKVKEIPVKINVIRFEQSFFECKPNDLPKLKEKFPEFFPIQTPDAVWLDKIKNPLWQELYQEVEKNYKDFTPQQDEIVSIFKHIKYYFPTVKTPNIYTVIGDMDYMNKTIYAKDKLIIALEMYLGKDHKFYADIPQYIKNNFEKRQMMPDVVSSFAFGVVPPASDKTLLAQMITSGKELYLKDLLLPEYNDAEKIGYQPEQIKWCEENQGYIWEYFIQNKLLYSNDSKLTNRFITLAPFSKFYLEIDNETPGRIGQWIGWQIVRAYVQNNPDISATQLLKTDYKTIFEKSKYKPKKDE</sequence>
<name>A0A2S4N6U7_9FLAO</name>
<dbReference type="OrthoDB" id="976022at2"/>
<evidence type="ECO:0000313" key="1">
    <source>
        <dbReference type="EMBL" id="POS01435.1"/>
    </source>
</evidence>
<dbReference type="InterPro" id="IPR019853">
    <property type="entry name" value="GldB-like"/>
</dbReference>
<gene>
    <name evidence="1" type="ORF">Q361_11018</name>
</gene>
<accession>A0A2S4N6U7</accession>
<keyword evidence="2" id="KW-1185">Reference proteome</keyword>
<proteinExistence type="predicted"/>